<sequence>MAFRILLWSITMRFDHIVLFAAAILSSTDASVSLIPKHQATADRSMRYLRVDVDNEERNMAGFNELAMLVKSGKSKMTNKVNIRSWEKKGKSADEVFVLLKLDRTGENLFVNPNFKAWLSYVDKTVNVQTKAAMVSSLTARYGDEGLARMLQAAKNVPKSKDVATMLQTEQMWIWISNGKTIEDIFKLLKLDAGVNKVLTNPTFNSWSSYIQFYNKYKGQKPTSMINSLMKFYGDEAMAKMLEAAKKNPSTKKMATELQIAQFTQWLREGAKPAQIWKMLNMEKATWMTNPDANVWRGYLAFYKLHKTT</sequence>
<comment type="caution">
    <text evidence="9">The sequence shown here is derived from an EMBL/GenBank/DDBJ whole genome shotgun (WGS) entry which is preliminary data.</text>
</comment>
<reference evidence="9 10" key="1">
    <citation type="journal article" date="2017" name="Genome Biol. Evol.">
        <title>Phytophthora megakarya and P. palmivora, closely related causal agents of cacao black pod rot, underwent increases in genome sizes and gene numbers by different mechanisms.</title>
        <authorList>
            <person name="Ali S.S."/>
            <person name="Shao J."/>
            <person name="Lary D.J."/>
            <person name="Kronmiller B."/>
            <person name="Shen D."/>
            <person name="Strem M.D."/>
            <person name="Amoako-Attah I."/>
            <person name="Akrofi A.Y."/>
            <person name="Begoude B.A."/>
            <person name="Ten Hoopen G.M."/>
            <person name="Coulibaly K."/>
            <person name="Kebe B.I."/>
            <person name="Melnick R.L."/>
            <person name="Guiltinan M.J."/>
            <person name="Tyler B.M."/>
            <person name="Meinhardt L.W."/>
            <person name="Bailey B.A."/>
        </authorList>
    </citation>
    <scope>NUCLEOTIDE SEQUENCE [LARGE SCALE GENOMIC DNA]</scope>
    <source>
        <strain evidence="10">sbr112.9</strain>
    </source>
</reference>
<evidence type="ECO:0000256" key="5">
    <source>
        <dbReference type="ARBA" id="ARBA00022729"/>
    </source>
</evidence>
<keyword evidence="4" id="KW-0964">Secreted</keyword>
<evidence type="ECO:0000256" key="3">
    <source>
        <dbReference type="ARBA" id="ARBA00010400"/>
    </source>
</evidence>
<keyword evidence="5 7" id="KW-0732">Signal</keyword>
<gene>
    <name evidence="9" type="ORF">PHPALM_10279</name>
</gene>
<dbReference type="InterPro" id="IPR054463">
    <property type="entry name" value="PexRD54_WY"/>
</dbReference>
<feature type="signal peptide" evidence="7">
    <location>
        <begin position="1"/>
        <end position="30"/>
    </location>
</feature>
<dbReference type="Pfam" id="PF22748">
    <property type="entry name" value="PexRD54_WY"/>
    <property type="match status" value="1"/>
</dbReference>
<evidence type="ECO:0000256" key="6">
    <source>
        <dbReference type="ARBA" id="ARBA00023026"/>
    </source>
</evidence>
<accession>A0A2P4Y544</accession>
<dbReference type="OrthoDB" id="116824at2759"/>
<evidence type="ECO:0000256" key="4">
    <source>
        <dbReference type="ARBA" id="ARBA00022525"/>
    </source>
</evidence>
<protein>
    <submittedName>
        <fullName evidence="9">Secreted RxLR effector peptide protein</fullName>
    </submittedName>
</protein>
<keyword evidence="10" id="KW-1185">Reference proteome</keyword>
<dbReference type="Proteomes" id="UP000237271">
    <property type="component" value="Unassembled WGS sequence"/>
</dbReference>
<evidence type="ECO:0000313" key="10">
    <source>
        <dbReference type="Proteomes" id="UP000237271"/>
    </source>
</evidence>
<evidence type="ECO:0000256" key="1">
    <source>
        <dbReference type="ARBA" id="ARBA00004340"/>
    </source>
</evidence>
<comment type="subcellular location">
    <subcellularLocation>
        <location evidence="1">Host cell</location>
    </subcellularLocation>
    <subcellularLocation>
        <location evidence="2">Secreted</location>
    </subcellularLocation>
</comment>
<dbReference type="GO" id="GO:0043657">
    <property type="term" value="C:host cell"/>
    <property type="evidence" value="ECO:0007669"/>
    <property type="project" value="UniProtKB-SubCell"/>
</dbReference>
<keyword evidence="6" id="KW-0843">Virulence</keyword>
<name>A0A2P4Y544_9STRA</name>
<feature type="chain" id="PRO_5015184174" evidence="7">
    <location>
        <begin position="31"/>
        <end position="309"/>
    </location>
</feature>
<feature type="domain" description="RxLR effector PexRD54 WY" evidence="8">
    <location>
        <begin position="82"/>
        <end position="122"/>
    </location>
</feature>
<evidence type="ECO:0000256" key="2">
    <source>
        <dbReference type="ARBA" id="ARBA00004613"/>
    </source>
</evidence>
<dbReference type="AlphaFoldDB" id="A0A2P4Y544"/>
<organism evidence="9 10">
    <name type="scientific">Phytophthora palmivora</name>
    <dbReference type="NCBI Taxonomy" id="4796"/>
    <lineage>
        <taxon>Eukaryota</taxon>
        <taxon>Sar</taxon>
        <taxon>Stramenopiles</taxon>
        <taxon>Oomycota</taxon>
        <taxon>Peronosporomycetes</taxon>
        <taxon>Peronosporales</taxon>
        <taxon>Peronosporaceae</taxon>
        <taxon>Phytophthora</taxon>
    </lineage>
</organism>
<proteinExistence type="inferred from homology"/>
<evidence type="ECO:0000313" key="9">
    <source>
        <dbReference type="EMBL" id="POM72934.1"/>
    </source>
</evidence>
<evidence type="ECO:0000256" key="7">
    <source>
        <dbReference type="SAM" id="SignalP"/>
    </source>
</evidence>
<dbReference type="GO" id="GO:0005576">
    <property type="term" value="C:extracellular region"/>
    <property type="evidence" value="ECO:0007669"/>
    <property type="project" value="UniProtKB-SubCell"/>
</dbReference>
<evidence type="ECO:0000259" key="8">
    <source>
        <dbReference type="Pfam" id="PF22748"/>
    </source>
</evidence>
<comment type="similarity">
    <text evidence="3">Belongs to the RxLR effector family.</text>
</comment>
<dbReference type="EMBL" id="NCKW01005383">
    <property type="protein sequence ID" value="POM72934.1"/>
    <property type="molecule type" value="Genomic_DNA"/>
</dbReference>